<dbReference type="PANTHER" id="PTHR38010">
    <property type="entry name" value="SLR0848 PROTEIN"/>
    <property type="match status" value="1"/>
</dbReference>
<evidence type="ECO:0000313" key="4">
    <source>
        <dbReference type="Proteomes" id="UP000473887"/>
    </source>
</evidence>
<dbReference type="Proteomes" id="UP000663464">
    <property type="component" value="Chromosome"/>
</dbReference>
<dbReference type="OMA" id="YAQANEV"/>
<dbReference type="PANTHER" id="PTHR38010:SF1">
    <property type="entry name" value="SLR0848 PROTEIN"/>
    <property type="match status" value="1"/>
</dbReference>
<gene>
    <name evidence="1" type="ORF">EXM69_10780</name>
    <name evidence="2" type="ORF">FC871_12725</name>
    <name evidence="3" type="ORF">JQS73_13375</name>
</gene>
<sequence>MDVIKLLAYLEELIESGSSIPLTGKVTINKKESLEVIDKIINCLPDEFKKAQWICEEKERILTEAMEEAEHIKKENIIIFKKQIENHSITREANIKAETIIKNAEKESKYIRVGARDYADELLTDLDREIEEKSQQMISILRKNLEAFAASLEESVEIKTDTIRENIKELRNIK</sequence>
<name>A0A0A2HD97_CLOBO</name>
<reference evidence="3 6" key="1">
    <citation type="journal article" date="2014" name="J. Infect. Dis.">
        <title>Molecular characterization of a novel botulinum neurotoxin type H gene.</title>
        <authorList>
            <person name="Dover N."/>
            <person name="Barash J.R."/>
            <person name="Hill K.K."/>
            <person name="Xie G."/>
            <person name="Arnon S.S."/>
        </authorList>
    </citation>
    <scope>NUCLEOTIDE SEQUENCE [LARGE SCALE GENOMIC DNA]</scope>
    <source>
        <strain evidence="3 6">IBCA10-7060</strain>
    </source>
</reference>
<dbReference type="EMBL" id="SGKC01000018">
    <property type="protein sequence ID" value="NEZ92415.1"/>
    <property type="molecule type" value="Genomic_DNA"/>
</dbReference>
<accession>A0A0A2HD97</accession>
<dbReference type="RefSeq" id="WP_004440749.1">
    <property type="nucleotide sequence ID" value="NZ_AP014696.1"/>
</dbReference>
<evidence type="ECO:0000313" key="1">
    <source>
        <dbReference type="EMBL" id="NEZ92415.1"/>
    </source>
</evidence>
<evidence type="ECO:0000313" key="5">
    <source>
        <dbReference type="Proteomes" id="UP000480039"/>
    </source>
</evidence>
<dbReference type="Proteomes" id="UP000480039">
    <property type="component" value="Unassembled WGS sequence"/>
</dbReference>
<reference evidence="1 4" key="2">
    <citation type="submission" date="2019-02" db="EMBL/GenBank/DDBJ databases">
        <title>Genome sequencing of Clostridium botulinum clinical isolates.</title>
        <authorList>
            <person name="Brunt J."/>
            <person name="Van Vliet A.H.M."/>
            <person name="Stringer S.C."/>
            <person name="Grant K.A."/>
            <person name="Carter A.C."/>
            <person name="Peck M.W."/>
        </authorList>
    </citation>
    <scope>NUCLEOTIDE SEQUENCE [LARGE SCALE GENOMIC DNA]</scope>
    <source>
        <strain evidence="1 4">H142660711</strain>
    </source>
</reference>
<evidence type="ECO:0000313" key="2">
    <source>
        <dbReference type="EMBL" id="NFJ09320.1"/>
    </source>
</evidence>
<dbReference type="Proteomes" id="UP000473887">
    <property type="component" value="Unassembled WGS sequence"/>
</dbReference>
<reference evidence="2 5" key="3">
    <citation type="submission" date="2019-04" db="EMBL/GenBank/DDBJ databases">
        <title>Genome sequencing of Clostridium botulinum Groups I-IV and Clostridium butyricum.</title>
        <authorList>
            <person name="Brunt J."/>
            <person name="Van Vliet A.H.M."/>
            <person name="Stringer S.C."/>
            <person name="Carter A.T."/>
            <person name="Peck M.W."/>
        </authorList>
    </citation>
    <scope>NUCLEOTIDE SEQUENCE [LARGE SCALE GENOMIC DNA]</scope>
    <source>
        <strain evidence="2 5">Colworth BL30</strain>
    </source>
</reference>
<evidence type="ECO:0000313" key="3">
    <source>
        <dbReference type="EMBL" id="QRI52413.1"/>
    </source>
</evidence>
<organism evidence="1 4">
    <name type="scientific">Clostridium botulinum</name>
    <dbReference type="NCBI Taxonomy" id="1491"/>
    <lineage>
        <taxon>Bacteria</taxon>
        <taxon>Bacillati</taxon>
        <taxon>Bacillota</taxon>
        <taxon>Clostridia</taxon>
        <taxon>Eubacteriales</taxon>
        <taxon>Clostridiaceae</taxon>
        <taxon>Clostridium</taxon>
    </lineage>
</organism>
<proteinExistence type="predicted"/>
<dbReference type="EMBL" id="CP069280">
    <property type="protein sequence ID" value="QRI52413.1"/>
    <property type="molecule type" value="Genomic_DNA"/>
</dbReference>
<protein>
    <submittedName>
        <fullName evidence="1">ATPase</fullName>
    </submittedName>
</protein>
<dbReference type="AlphaFoldDB" id="A0A0A2HD97"/>
<reference evidence="3" key="4">
    <citation type="submission" date="2021-02" db="EMBL/GenBank/DDBJ databases">
        <authorList>
            <person name="Dover N."/>
            <person name="Barash J.R."/>
            <person name="Bell J.M."/>
            <person name="Sylvester M.D."/>
            <person name="Arnon S."/>
        </authorList>
    </citation>
    <scope>NUCLEOTIDE SEQUENCE</scope>
    <source>
        <strain evidence="3">IBCA10-7060</strain>
    </source>
</reference>
<dbReference type="EMBL" id="SWQE01000006">
    <property type="protein sequence ID" value="NFJ09320.1"/>
    <property type="molecule type" value="Genomic_DNA"/>
</dbReference>
<evidence type="ECO:0000313" key="6">
    <source>
        <dbReference type="Proteomes" id="UP000663464"/>
    </source>
</evidence>